<accession>A0A248KJU0</accession>
<dbReference type="EMBL" id="CP022114">
    <property type="protein sequence ID" value="ASG63948.1"/>
    <property type="molecule type" value="Genomic_DNA"/>
</dbReference>
<protein>
    <submittedName>
        <fullName evidence="2">Uncharacterized protein</fullName>
    </submittedName>
</protein>
<feature type="region of interest" description="Disordered" evidence="1">
    <location>
        <begin position="26"/>
        <end position="47"/>
    </location>
</feature>
<dbReference type="AlphaFoldDB" id="A0A248KJU0"/>
<dbReference type="Proteomes" id="UP000197098">
    <property type="component" value="Chromosome"/>
</dbReference>
<reference evidence="2 3" key="1">
    <citation type="submission" date="2017-06" db="EMBL/GenBank/DDBJ databases">
        <title>Origin of plasmid-mediated fosfomycin resistance gene fosA3.</title>
        <authorList>
            <person name="Ito R."/>
            <person name="Pacey M.P."/>
            <person name="Doi Y."/>
        </authorList>
    </citation>
    <scope>NUCLEOTIDE SEQUENCE [LARGE SCALE GENOMIC DNA]</scope>
    <source>
        <strain evidence="2 3">YDC799</strain>
    </source>
</reference>
<gene>
    <name evidence="2" type="ORF">CEW81_18340</name>
</gene>
<evidence type="ECO:0000313" key="2">
    <source>
        <dbReference type="EMBL" id="ASG63948.1"/>
    </source>
</evidence>
<name>A0A248KJU0_9ENTR</name>
<sequence length="180" mass="19891">MADETNNVPANGATFDVGSAFFGTAAAPEVIESDENGAGAQPDSGEAAAELTPVDGVEDAGDAGEGEEVTPQVWEFNGAQFTDEQVSAALKHQETYERFNTTITPLIENIKQFGQTAERLQIMGRQKPKSRLRSYKIDCVPASWIPASTSKHIRCYRRQSYEWRRLTKPLNRKRLAASRR</sequence>
<evidence type="ECO:0000256" key="1">
    <source>
        <dbReference type="SAM" id="MobiDB-lite"/>
    </source>
</evidence>
<evidence type="ECO:0000313" key="3">
    <source>
        <dbReference type="Proteomes" id="UP000197098"/>
    </source>
</evidence>
<proteinExistence type="predicted"/>
<organism evidence="2 3">
    <name type="scientific">Kluyvera genomosp. 3</name>
    <dbReference type="NCBI Taxonomy" id="2774055"/>
    <lineage>
        <taxon>Bacteria</taxon>
        <taxon>Pseudomonadati</taxon>
        <taxon>Pseudomonadota</taxon>
        <taxon>Gammaproteobacteria</taxon>
        <taxon>Enterobacterales</taxon>
        <taxon>Enterobacteriaceae</taxon>
        <taxon>Kluyvera</taxon>
    </lineage>
</organism>